<reference evidence="4" key="3">
    <citation type="submission" date="2025-09" db="UniProtKB">
        <authorList>
            <consortium name="Ensembl"/>
        </authorList>
    </citation>
    <scope>IDENTIFICATION</scope>
</reference>
<dbReference type="Pfam" id="PF23168">
    <property type="entry name" value="CUL7_CUL9_N"/>
    <property type="match status" value="1"/>
</dbReference>
<dbReference type="PANTHER" id="PTHR22771">
    <property type="entry name" value="CULLIN AND GALACTOSE-BINDING DOMAIN-CONTAINING"/>
    <property type="match status" value="1"/>
</dbReference>
<feature type="domain" description="CUL7/CUL9 N-terminal" evidence="3">
    <location>
        <begin position="7"/>
        <end position="87"/>
    </location>
</feature>
<reference evidence="5" key="1">
    <citation type="submission" date="2016-06" db="EMBL/GenBank/DDBJ databases">
        <title>De novo assembly and RNA-Seq shows season-dependent expression and editing in black bear kidneys.</title>
        <authorList>
            <person name="Korstanje R."/>
            <person name="Srivastava A."/>
            <person name="Sarsani V.K."/>
            <person name="Sheehan S.M."/>
            <person name="Seger R.L."/>
            <person name="Barter M.E."/>
            <person name="Lindqvist C."/>
            <person name="Brody L.C."/>
            <person name="Mullikin J.C."/>
        </authorList>
    </citation>
    <scope>NUCLEOTIDE SEQUENCE [LARGE SCALE GENOMIC DNA]</scope>
</reference>
<evidence type="ECO:0000313" key="5">
    <source>
        <dbReference type="Proteomes" id="UP000291022"/>
    </source>
</evidence>
<name>A0A452RLM4_URSAM</name>
<dbReference type="Gene3D" id="2.30.30.30">
    <property type="match status" value="1"/>
</dbReference>
<dbReference type="STRING" id="9643.ENSUAMP00000020035"/>
<evidence type="ECO:0000259" key="3">
    <source>
        <dbReference type="Pfam" id="PF23168"/>
    </source>
</evidence>
<feature type="compositionally biased region" description="Acidic residues" evidence="1">
    <location>
        <begin position="576"/>
        <end position="592"/>
    </location>
</feature>
<dbReference type="GeneTree" id="ENSGT00940000153954"/>
<proteinExistence type="predicted"/>
<organism evidence="4 5">
    <name type="scientific">Ursus americanus</name>
    <name type="common">American black bear</name>
    <name type="synonym">Euarctos americanus</name>
    <dbReference type="NCBI Taxonomy" id="9643"/>
    <lineage>
        <taxon>Eukaryota</taxon>
        <taxon>Metazoa</taxon>
        <taxon>Chordata</taxon>
        <taxon>Craniata</taxon>
        <taxon>Vertebrata</taxon>
        <taxon>Euteleostomi</taxon>
        <taxon>Mammalia</taxon>
        <taxon>Eutheria</taxon>
        <taxon>Laurasiatheria</taxon>
        <taxon>Carnivora</taxon>
        <taxon>Caniformia</taxon>
        <taxon>Ursidae</taxon>
        <taxon>Ursus</taxon>
    </lineage>
</organism>
<dbReference type="InterPro" id="IPR045093">
    <property type="entry name" value="Cullin"/>
</dbReference>
<evidence type="ECO:0000313" key="4">
    <source>
        <dbReference type="Ensembl" id="ENSUAMP00000020035.1"/>
    </source>
</evidence>
<feature type="compositionally biased region" description="Basic and acidic residues" evidence="1">
    <location>
        <begin position="593"/>
        <end position="613"/>
    </location>
</feature>
<dbReference type="SUPFAM" id="SSF63748">
    <property type="entry name" value="Tudor/PWWP/MBT"/>
    <property type="match status" value="1"/>
</dbReference>
<dbReference type="Ensembl" id="ENSUAMT00000022406.1">
    <property type="protein sequence ID" value="ENSUAMP00000020035.1"/>
    <property type="gene ID" value="ENSUAMG00000015821.1"/>
</dbReference>
<feature type="region of interest" description="Disordered" evidence="1">
    <location>
        <begin position="565"/>
        <end position="620"/>
    </location>
</feature>
<evidence type="ECO:0000259" key="2">
    <source>
        <dbReference type="Pfam" id="PF11515"/>
    </source>
</evidence>
<feature type="domain" description="CPH" evidence="2">
    <location>
        <begin position="347"/>
        <end position="420"/>
    </location>
</feature>
<keyword evidence="5" id="KW-1185">Reference proteome</keyword>
<dbReference type="OMA" id="GCLAVIN"/>
<dbReference type="InterPro" id="IPR021097">
    <property type="entry name" value="CPH_domain"/>
</dbReference>
<reference evidence="4" key="2">
    <citation type="submission" date="2025-08" db="UniProtKB">
        <authorList>
            <consortium name="Ensembl"/>
        </authorList>
    </citation>
    <scope>IDENTIFICATION</scope>
</reference>
<dbReference type="Pfam" id="PF11515">
    <property type="entry name" value="Cul7"/>
    <property type="match status" value="1"/>
</dbReference>
<protein>
    <submittedName>
        <fullName evidence="4">Uncharacterized protein</fullName>
    </submittedName>
</protein>
<feature type="region of interest" description="Disordered" evidence="1">
    <location>
        <begin position="275"/>
        <end position="299"/>
    </location>
</feature>
<dbReference type="AlphaFoldDB" id="A0A452RLM4"/>
<dbReference type="InterPro" id="IPR055486">
    <property type="entry name" value="CUL7/CUL9_N"/>
</dbReference>
<sequence>MVGERRTEDLMVPLGPRLQAYPEELIRQRPGHDGHPEYLIRWSVVKCGEVGRVGVDEGKTEHILMWLSAPEVYANCPMLLGERALSKGPQHEPAGCSGSFPRDPGGLDDTAMGEMEADVRALVRRAARQLAEGGTSSLTAAVLHTIHVLSAYASIGPLTGIFRETGALDLLMHMLCNPEPQIRRSAGKMLQALAAHDAGSRAHVLLSLSQQDGIEQHMDFDSRYTLLELFAETTSSEEHCMAFEGIHLPQIPGKLLFSLVKRYLCVTSLLDQLNNSPEPGAGDRGSLSPREFGQEKSRGQRELEFSMAVGNLISELVRSMGWARNLSEQSTLPPRPARRQERAFRQRSEFSSRCGYGEYVRETLQAGMRVRMLDDYEEVSAGDEGEFCQSNNGVPPVQVFWQSTGRTYWVHWHMLEILGPEEAAEDIQICPLFPLDADTPIPVSSALPSWDWKPVDGLYSLPYLQPEPQKNEQLGYLTQAEWWELLFFIKKLDICEQQPIFQNLRENLDETLGDKALGDLSVPIEMAEGLLQVLSSRFEGSTLSDLLNSQIYTKYGLLPDELSISSSSRSHSCTPDPEEESKSEANFSEEEHESPKAKAEPPKADAEPAKGKTEPPMAQSDSQLFNQLLVTEGMALPPEMKEAASGESGAGRGGQRSWSKSWAVATEVVRVDESCGLRLLLHGECSGSMHPSSFL</sequence>
<feature type="region of interest" description="Disordered" evidence="1">
    <location>
        <begin position="87"/>
        <end position="110"/>
    </location>
</feature>
<dbReference type="InterPro" id="IPR014722">
    <property type="entry name" value="Rib_uL2_dom2"/>
</dbReference>
<accession>A0A452RLM4</accession>
<evidence type="ECO:0000256" key="1">
    <source>
        <dbReference type="SAM" id="MobiDB-lite"/>
    </source>
</evidence>
<dbReference type="PANTHER" id="PTHR22771:SF2">
    <property type="entry name" value="CULLIN-9"/>
    <property type="match status" value="1"/>
</dbReference>
<dbReference type="Proteomes" id="UP000291022">
    <property type="component" value="Unassembled WGS sequence"/>
</dbReference>